<dbReference type="EMBL" id="OX596111">
    <property type="protein sequence ID" value="CAI9703969.1"/>
    <property type="molecule type" value="Genomic_DNA"/>
</dbReference>
<dbReference type="Proteomes" id="UP001162501">
    <property type="component" value="Chromosome 27"/>
</dbReference>
<gene>
    <name evidence="1" type="ORF">MRATA1EN3_LOCUS15182</name>
</gene>
<proteinExistence type="predicted"/>
<accession>A0ACB0ETU3</accession>
<protein>
    <submittedName>
        <fullName evidence="1">Uncharacterized protein</fullName>
    </submittedName>
</protein>
<evidence type="ECO:0000313" key="1">
    <source>
        <dbReference type="EMBL" id="CAI9703969.1"/>
    </source>
</evidence>
<sequence>MRRGQESLSPYASTRTPRQPRSGPPVRGRSSGSYSREQAWCRDPASTERMAGGPGGGKSIKDTSCRSGGQPSSAAPAESVNVTFPVRGRRGATGPPSDVTDRDRRPLQSPAQPLPPPACAPSAPETHSSTNTQDSQRQDAGDGRRAGQSPVQLVHSAGHSLAHQLPEARPTATAVHILRSMMGAGMESDNFFPFKSLKNICCSDNQASKSPEPNIEEPESAISVVISPARSEPLRELLPAAKPGPHVCG</sequence>
<reference evidence="1" key="1">
    <citation type="submission" date="2023-05" db="EMBL/GenBank/DDBJ databases">
        <authorList>
            <consortium name="ELIXIR-Norway"/>
        </authorList>
    </citation>
    <scope>NUCLEOTIDE SEQUENCE</scope>
</reference>
<evidence type="ECO:0000313" key="2">
    <source>
        <dbReference type="Proteomes" id="UP001162501"/>
    </source>
</evidence>
<organism evidence="1 2">
    <name type="scientific">Rangifer tarandus platyrhynchus</name>
    <name type="common">Svalbard reindeer</name>
    <dbReference type="NCBI Taxonomy" id="3082113"/>
    <lineage>
        <taxon>Eukaryota</taxon>
        <taxon>Metazoa</taxon>
        <taxon>Chordata</taxon>
        <taxon>Craniata</taxon>
        <taxon>Vertebrata</taxon>
        <taxon>Euteleostomi</taxon>
        <taxon>Mammalia</taxon>
        <taxon>Eutheria</taxon>
        <taxon>Laurasiatheria</taxon>
        <taxon>Artiodactyla</taxon>
        <taxon>Ruminantia</taxon>
        <taxon>Pecora</taxon>
        <taxon>Cervidae</taxon>
        <taxon>Odocoileinae</taxon>
        <taxon>Rangifer</taxon>
    </lineage>
</organism>
<name>A0ACB0ETU3_RANTA</name>